<dbReference type="EMBL" id="HBUE01354487">
    <property type="protein sequence ID" value="CAG6604916.1"/>
    <property type="molecule type" value="Transcribed_RNA"/>
</dbReference>
<evidence type="ECO:0000313" key="1">
    <source>
        <dbReference type="EMBL" id="CAG6604916.1"/>
    </source>
</evidence>
<name>A0A8D8L9D5_CULPI</name>
<dbReference type="EMBL" id="HBUE01247310">
    <property type="protein sequence ID" value="CAG6552587.1"/>
    <property type="molecule type" value="Transcribed_RNA"/>
</dbReference>
<sequence>MVTAKRTEEVAQKCRGSASQPVASETSCWSQPTAGITLRTTLTSSCFIGAWLGQVLRSAPDASGSMVIPTKCGCTWSRSVHRTLSSSFPPSPRPLQIVEVDSETSQLSKSFLI</sequence>
<protein>
    <submittedName>
        <fullName evidence="1">(northern house mosquito) hypothetical protein</fullName>
    </submittedName>
</protein>
<organism evidence="1">
    <name type="scientific">Culex pipiens</name>
    <name type="common">House mosquito</name>
    <dbReference type="NCBI Taxonomy" id="7175"/>
    <lineage>
        <taxon>Eukaryota</taxon>
        <taxon>Metazoa</taxon>
        <taxon>Ecdysozoa</taxon>
        <taxon>Arthropoda</taxon>
        <taxon>Hexapoda</taxon>
        <taxon>Insecta</taxon>
        <taxon>Pterygota</taxon>
        <taxon>Neoptera</taxon>
        <taxon>Endopterygota</taxon>
        <taxon>Diptera</taxon>
        <taxon>Nematocera</taxon>
        <taxon>Culicoidea</taxon>
        <taxon>Culicidae</taxon>
        <taxon>Culicinae</taxon>
        <taxon>Culicini</taxon>
        <taxon>Culex</taxon>
        <taxon>Culex</taxon>
    </lineage>
</organism>
<accession>A0A8D8L9D5</accession>
<reference evidence="1" key="1">
    <citation type="submission" date="2021-05" db="EMBL/GenBank/DDBJ databases">
        <authorList>
            <person name="Alioto T."/>
            <person name="Alioto T."/>
            <person name="Gomez Garrido J."/>
        </authorList>
    </citation>
    <scope>NUCLEOTIDE SEQUENCE</scope>
</reference>
<dbReference type="AlphaFoldDB" id="A0A8D8L9D5"/>
<proteinExistence type="predicted"/>